<keyword evidence="3" id="KW-0732">Signal</keyword>
<dbReference type="PANTHER" id="PTHR19944">
    <property type="entry name" value="MHC CLASS II-RELATED"/>
    <property type="match status" value="1"/>
</dbReference>
<evidence type="ECO:0000313" key="6">
    <source>
        <dbReference type="Proteomes" id="UP001177744"/>
    </source>
</evidence>
<organism evidence="5 6">
    <name type="scientific">Cnephaeus nilssonii</name>
    <name type="common">Northern bat</name>
    <name type="synonym">Eptesicus nilssonii</name>
    <dbReference type="NCBI Taxonomy" id="3371016"/>
    <lineage>
        <taxon>Eukaryota</taxon>
        <taxon>Metazoa</taxon>
        <taxon>Chordata</taxon>
        <taxon>Craniata</taxon>
        <taxon>Vertebrata</taxon>
        <taxon>Euteleostomi</taxon>
        <taxon>Mammalia</taxon>
        <taxon>Eutheria</taxon>
        <taxon>Laurasiatheria</taxon>
        <taxon>Chiroptera</taxon>
        <taxon>Yangochiroptera</taxon>
        <taxon>Vespertilionidae</taxon>
        <taxon>Cnephaeus</taxon>
    </lineage>
</organism>
<dbReference type="InterPro" id="IPR013783">
    <property type="entry name" value="Ig-like_fold"/>
</dbReference>
<dbReference type="SUPFAM" id="SSF48726">
    <property type="entry name" value="Immunoglobulin"/>
    <property type="match status" value="1"/>
</dbReference>
<feature type="domain" description="Ig-like" evidence="4">
    <location>
        <begin position="24"/>
        <end position="64"/>
    </location>
</feature>
<keyword evidence="6" id="KW-1185">Reference proteome</keyword>
<dbReference type="PANTHER" id="PTHR19944:SF101">
    <property type="entry name" value="HLA CLASS II HISTOCOMPATIBILITY ANTIGEN, DQ BETA 1 CHAIN"/>
    <property type="match status" value="1"/>
</dbReference>
<proteinExistence type="inferred from homology"/>
<comment type="caution">
    <text evidence="5">The sequence shown here is derived from an EMBL/GenBank/DDBJ whole genome shotgun (WGS) entry which is preliminary data.</text>
</comment>
<evidence type="ECO:0000256" key="2">
    <source>
        <dbReference type="SAM" id="Phobius"/>
    </source>
</evidence>
<evidence type="ECO:0000256" key="1">
    <source>
        <dbReference type="ARBA" id="ARBA00007394"/>
    </source>
</evidence>
<sequence>MEVSGFALLLLGWQVFYQSGCMEPTVTISPAKTEALTHHNMLICSVTDFYPAHIQVRWFRNDQEETAGVVSTPVIRNGDWTYQVLVMLEMTPQRGESTPATWSTPASRAPSQWRAQSGSAQSKMLSGVGGFVLGLLFLGLGLVIRHRKQKGEHLGNGKMGCAWDPLCNSPPDLEGRRPGWWWEETDSQAGGGRRQTAGLVVGGDRQLGWWWEETDSWVMEFHLVHHHLNNGFQKKTKQTQLTPTFKFHWLVLVI</sequence>
<gene>
    <name evidence="5" type="ORF">QTO34_012963</name>
</gene>
<reference evidence="5" key="1">
    <citation type="submission" date="2023-06" db="EMBL/GenBank/DDBJ databases">
        <title>Reference genome for the Northern bat (Eptesicus nilssonii), a most northern bat species.</title>
        <authorList>
            <person name="Laine V.N."/>
            <person name="Pulliainen A.T."/>
            <person name="Lilley T.M."/>
        </authorList>
    </citation>
    <scope>NUCLEOTIDE SEQUENCE</scope>
    <source>
        <strain evidence="5">BLF_Eptnil</strain>
        <tissue evidence="5">Kidney</tissue>
    </source>
</reference>
<dbReference type="InterPro" id="IPR036179">
    <property type="entry name" value="Ig-like_dom_sf"/>
</dbReference>
<dbReference type="PROSITE" id="PS50835">
    <property type="entry name" value="IG_LIKE"/>
    <property type="match status" value="1"/>
</dbReference>
<keyword evidence="2" id="KW-0472">Membrane</keyword>
<dbReference type="SMART" id="SM00407">
    <property type="entry name" value="IGc1"/>
    <property type="match status" value="1"/>
</dbReference>
<dbReference type="FunFam" id="2.60.40.10:FF:000116">
    <property type="entry name" value="HLA class II histocompatibility antigen, DRB1-1 beta chain"/>
    <property type="match status" value="1"/>
</dbReference>
<feature type="signal peptide" evidence="3">
    <location>
        <begin position="1"/>
        <end position="21"/>
    </location>
</feature>
<dbReference type="EMBL" id="JAULJE010000028">
    <property type="protein sequence ID" value="KAK1327461.1"/>
    <property type="molecule type" value="Genomic_DNA"/>
</dbReference>
<dbReference type="InterPro" id="IPR007110">
    <property type="entry name" value="Ig-like_dom"/>
</dbReference>
<dbReference type="Proteomes" id="UP001177744">
    <property type="component" value="Unassembled WGS sequence"/>
</dbReference>
<evidence type="ECO:0000313" key="5">
    <source>
        <dbReference type="EMBL" id="KAK1327461.1"/>
    </source>
</evidence>
<keyword evidence="2" id="KW-0812">Transmembrane</keyword>
<dbReference type="Gene3D" id="2.60.40.10">
    <property type="entry name" value="Immunoglobulins"/>
    <property type="match status" value="1"/>
</dbReference>
<evidence type="ECO:0000259" key="4">
    <source>
        <dbReference type="PROSITE" id="PS50835"/>
    </source>
</evidence>
<keyword evidence="2" id="KW-1133">Transmembrane helix</keyword>
<feature type="chain" id="PRO_5041283070" description="Ig-like domain-containing protein" evidence="3">
    <location>
        <begin position="22"/>
        <end position="254"/>
    </location>
</feature>
<dbReference type="Pfam" id="PF07654">
    <property type="entry name" value="C1-set"/>
    <property type="match status" value="1"/>
</dbReference>
<evidence type="ECO:0000256" key="3">
    <source>
        <dbReference type="SAM" id="SignalP"/>
    </source>
</evidence>
<protein>
    <recommendedName>
        <fullName evidence="4">Ig-like domain-containing protein</fullName>
    </recommendedName>
</protein>
<dbReference type="InterPro" id="IPR003597">
    <property type="entry name" value="Ig_C1-set"/>
</dbReference>
<comment type="similarity">
    <text evidence="1">Belongs to the MHC class II family.</text>
</comment>
<accession>A0AA40HA43</accession>
<dbReference type="AlphaFoldDB" id="A0AA40HA43"/>
<name>A0AA40HA43_CNENI</name>
<dbReference type="InterPro" id="IPR050160">
    <property type="entry name" value="MHC/Immunoglobulin"/>
</dbReference>
<feature type="transmembrane region" description="Helical" evidence="2">
    <location>
        <begin position="124"/>
        <end position="144"/>
    </location>
</feature>